<accession>A0AAD9CJU7</accession>
<evidence type="ECO:0000256" key="5">
    <source>
        <dbReference type="ARBA" id="ARBA00023155"/>
    </source>
</evidence>
<evidence type="ECO:0000256" key="7">
    <source>
        <dbReference type="ARBA" id="ARBA00023242"/>
    </source>
</evidence>
<dbReference type="GO" id="GO:0000978">
    <property type="term" value="F:RNA polymerase II cis-regulatory region sequence-specific DNA binding"/>
    <property type="evidence" value="ECO:0007669"/>
    <property type="project" value="TreeGrafter"/>
</dbReference>
<dbReference type="Proteomes" id="UP001228049">
    <property type="component" value="Unassembled WGS sequence"/>
</dbReference>
<dbReference type="PROSITE" id="PS00032">
    <property type="entry name" value="ANTENNAPEDIA"/>
    <property type="match status" value="1"/>
</dbReference>
<keyword evidence="4 9" id="KW-0238">DNA-binding</keyword>
<sequence>MAMSSFMVNSKYVDPQFPPCEEYSQNNYIPEQGSDFYSPAQDTDFQHPGIYPRPNYPEQPFCSTGQDSTVQDSTVLPRGQDRPSRPSTFSAQTEEGAPVQVSGPRTVGQEQNTKSQNGIQSKQPAVVYPWMKKVHSECHSVRDTGETVGSFFINSISIGISRVILLL</sequence>
<dbReference type="AlphaFoldDB" id="A0AAD9CJU7"/>
<comment type="subcellular location">
    <subcellularLocation>
        <location evidence="1">Nucleus</location>
    </subcellularLocation>
</comment>
<feature type="compositionally biased region" description="Polar residues" evidence="8">
    <location>
        <begin position="61"/>
        <end position="74"/>
    </location>
</feature>
<feature type="compositionally biased region" description="Polar residues" evidence="8">
    <location>
        <begin position="108"/>
        <end position="122"/>
    </location>
</feature>
<gene>
    <name evidence="9" type="ORF">KUDE01_005513</name>
</gene>
<comment type="caution">
    <text evidence="9">The sequence shown here is derived from an EMBL/GenBank/DDBJ whole genome shotgun (WGS) entry which is preliminary data.</text>
</comment>
<dbReference type="GO" id="GO:0009952">
    <property type="term" value="P:anterior/posterior pattern specification"/>
    <property type="evidence" value="ECO:0007669"/>
    <property type="project" value="TreeGrafter"/>
</dbReference>
<keyword evidence="5 9" id="KW-0371">Homeobox</keyword>
<evidence type="ECO:0000256" key="3">
    <source>
        <dbReference type="ARBA" id="ARBA00023015"/>
    </source>
</evidence>
<dbReference type="GO" id="GO:0045944">
    <property type="term" value="P:positive regulation of transcription by RNA polymerase II"/>
    <property type="evidence" value="ECO:0007669"/>
    <property type="project" value="TreeGrafter"/>
</dbReference>
<protein>
    <submittedName>
        <fullName evidence="9">Homeobox protein Hox-D4a</fullName>
    </submittedName>
</protein>
<keyword evidence="6" id="KW-0804">Transcription</keyword>
<dbReference type="InterPro" id="IPR001827">
    <property type="entry name" value="Homeobox_Antennapedia_CS"/>
</dbReference>
<dbReference type="GO" id="GO:0048704">
    <property type="term" value="P:embryonic skeletal system morphogenesis"/>
    <property type="evidence" value="ECO:0007669"/>
    <property type="project" value="TreeGrafter"/>
</dbReference>
<keyword evidence="10" id="KW-1185">Reference proteome</keyword>
<dbReference type="GO" id="GO:0005654">
    <property type="term" value="C:nucleoplasm"/>
    <property type="evidence" value="ECO:0007669"/>
    <property type="project" value="TreeGrafter"/>
</dbReference>
<evidence type="ECO:0000256" key="6">
    <source>
        <dbReference type="ARBA" id="ARBA00023163"/>
    </source>
</evidence>
<evidence type="ECO:0000256" key="1">
    <source>
        <dbReference type="ARBA" id="ARBA00004123"/>
    </source>
</evidence>
<reference evidence="9" key="1">
    <citation type="submission" date="2023-04" db="EMBL/GenBank/DDBJ databases">
        <title>Chromosome-level genome of Chaenocephalus aceratus.</title>
        <authorList>
            <person name="Park H."/>
        </authorList>
    </citation>
    <scope>NUCLEOTIDE SEQUENCE</scope>
    <source>
        <strain evidence="9">DE</strain>
        <tissue evidence="9">Muscle</tissue>
    </source>
</reference>
<dbReference type="PANTHER" id="PTHR45771:SF5">
    <property type="entry name" value="HOMEOBOX PROTEIN HOX-D4"/>
    <property type="match status" value="1"/>
</dbReference>
<name>A0AAD9CJU7_DISEL</name>
<evidence type="ECO:0000256" key="4">
    <source>
        <dbReference type="ARBA" id="ARBA00023125"/>
    </source>
</evidence>
<keyword evidence="7" id="KW-0539">Nucleus</keyword>
<feature type="region of interest" description="Disordered" evidence="8">
    <location>
        <begin position="1"/>
        <end position="122"/>
    </location>
</feature>
<dbReference type="PANTHER" id="PTHR45771">
    <property type="entry name" value="HOMEOTIC PROTEIN DEFORMED"/>
    <property type="match status" value="1"/>
</dbReference>
<proteinExistence type="predicted"/>
<evidence type="ECO:0000313" key="9">
    <source>
        <dbReference type="EMBL" id="KAK1902552.1"/>
    </source>
</evidence>
<evidence type="ECO:0000256" key="2">
    <source>
        <dbReference type="ARBA" id="ARBA00022473"/>
    </source>
</evidence>
<dbReference type="InterPro" id="IPR050609">
    <property type="entry name" value="Antp_homeobox_Deformed_sf"/>
</dbReference>
<evidence type="ECO:0000256" key="8">
    <source>
        <dbReference type="SAM" id="MobiDB-lite"/>
    </source>
</evidence>
<keyword evidence="3" id="KW-0805">Transcription regulation</keyword>
<keyword evidence="2" id="KW-0217">Developmental protein</keyword>
<evidence type="ECO:0000313" key="10">
    <source>
        <dbReference type="Proteomes" id="UP001228049"/>
    </source>
</evidence>
<dbReference type="GO" id="GO:0000981">
    <property type="term" value="F:DNA-binding transcription factor activity, RNA polymerase II-specific"/>
    <property type="evidence" value="ECO:0007669"/>
    <property type="project" value="TreeGrafter"/>
</dbReference>
<organism evidence="9 10">
    <name type="scientific">Dissostichus eleginoides</name>
    <name type="common">Patagonian toothfish</name>
    <name type="synonym">Dissostichus amissus</name>
    <dbReference type="NCBI Taxonomy" id="100907"/>
    <lineage>
        <taxon>Eukaryota</taxon>
        <taxon>Metazoa</taxon>
        <taxon>Chordata</taxon>
        <taxon>Craniata</taxon>
        <taxon>Vertebrata</taxon>
        <taxon>Euteleostomi</taxon>
        <taxon>Actinopterygii</taxon>
        <taxon>Neopterygii</taxon>
        <taxon>Teleostei</taxon>
        <taxon>Neoteleostei</taxon>
        <taxon>Acanthomorphata</taxon>
        <taxon>Eupercaria</taxon>
        <taxon>Perciformes</taxon>
        <taxon>Notothenioidei</taxon>
        <taxon>Nototheniidae</taxon>
        <taxon>Dissostichus</taxon>
    </lineage>
</organism>
<dbReference type="EMBL" id="JASDAP010000005">
    <property type="protein sequence ID" value="KAK1902552.1"/>
    <property type="molecule type" value="Genomic_DNA"/>
</dbReference>